<dbReference type="Pfam" id="PF13432">
    <property type="entry name" value="TPR_16"/>
    <property type="match status" value="3"/>
</dbReference>
<evidence type="ECO:0000256" key="2">
    <source>
        <dbReference type="SAM" id="SignalP"/>
    </source>
</evidence>
<gene>
    <name evidence="3" type="ORF">WI372_10215</name>
</gene>
<dbReference type="SUPFAM" id="SSF48452">
    <property type="entry name" value="TPR-like"/>
    <property type="match status" value="2"/>
</dbReference>
<evidence type="ECO:0000313" key="3">
    <source>
        <dbReference type="EMBL" id="MEK9501349.1"/>
    </source>
</evidence>
<dbReference type="InterPro" id="IPR011990">
    <property type="entry name" value="TPR-like_helical_dom_sf"/>
</dbReference>
<dbReference type="Proteomes" id="UP001484239">
    <property type="component" value="Unassembled WGS sequence"/>
</dbReference>
<feature type="repeat" description="TPR" evidence="1">
    <location>
        <begin position="268"/>
        <end position="301"/>
    </location>
</feature>
<sequence>MRRATRRFAAIGWMVGLAQIGAAVPAAAQDLADTRRALYEGRYADVLRDTRSAESPAAVALRVRALLDTGEYDDAIRLLGGPAGPASSPAVERWLGEALMRVGRLDEAEAAFARAEAGGAPDALSARVRRAEILYLRGRADDAFDLFDGFIDVYNSGRQLSADDLLAVATAVSYLGRRTPVLFQDALKAYDEAAAAAPGDPRPLVAIGDLFLAKYNGPEAHAAYRQVLATNGSHPDALLGEARTLEFDGAPGTLTLANDALDTNPNHVAARLFLARQQLRTEDYEQAREQVDEALAVNPSSLDALSMLAAVHYLEGDRAAYAAARDRALTLNPAWPDLFNTVAELAVDTRKYAEAVDLARQAVERDSLSWRGWGILGTNQLRIGLIETGQANLERAFAGDPYSVWLKNNLDLLDTFDQYRVIETPRFEIMLHASEADVLEPYVVAVAEEAFAALSERYGAVPPTPIRLELYPRSADFSVRTFGLVGLGALGVSFGSTLVMDSPSARERGAFNWQSTLWHEMAHAFHLGMSDHNVPRWFSEGLAVREQRVARPWWGHRVTPLWLQAWDSGQMPPVSQLNDAFVRPAFPEQVILAYLQGSLVFDWIETEWGIEAIRAFLTGYRDGRSTNELARDVLGLSTSALDDGFDRYVRDRFDREFASTTGGLAPTPLSRAAGQVGPGATDVESLRTQARQRPGDFDARLQLARALVREERFDEAENEAREALRLFPTYGGPNGPWHLLAAVHESRGESRQAADALRAAAALDESAVPVLMREAELRRELGDAEGERTALARAVEAWPYDVGPHERLAELHAAAGDTRAAVIERHAVVGLEPADMAEARYLLAVALRDDDRPDEARTQVLRALEIAPGYDAALELLLELRGGAR</sequence>
<keyword evidence="4" id="KW-1185">Reference proteome</keyword>
<feature type="chain" id="PRO_5047103327" evidence="2">
    <location>
        <begin position="29"/>
        <end position="885"/>
    </location>
</feature>
<organism evidence="3 4">
    <name type="scientific">Gaopeijia maritima</name>
    <dbReference type="NCBI Taxonomy" id="3119007"/>
    <lineage>
        <taxon>Bacteria</taxon>
        <taxon>Pseudomonadati</taxon>
        <taxon>Gemmatimonadota</taxon>
        <taxon>Longimicrobiia</taxon>
        <taxon>Gaopeijiales</taxon>
        <taxon>Gaopeijiaceae</taxon>
        <taxon>Gaopeijia</taxon>
    </lineage>
</organism>
<protein>
    <submittedName>
        <fullName evidence="3">Tetratricopeptide repeat protein</fullName>
    </submittedName>
</protein>
<accession>A0ABU9EB65</accession>
<dbReference type="EMBL" id="JBBHLI010000005">
    <property type="protein sequence ID" value="MEK9501349.1"/>
    <property type="molecule type" value="Genomic_DNA"/>
</dbReference>
<dbReference type="InterPro" id="IPR019734">
    <property type="entry name" value="TPR_rpt"/>
</dbReference>
<dbReference type="Gene3D" id="1.25.40.10">
    <property type="entry name" value="Tetratricopeptide repeat domain"/>
    <property type="match status" value="4"/>
</dbReference>
<keyword evidence="1" id="KW-0802">TPR repeat</keyword>
<dbReference type="PANTHER" id="PTHR12558">
    <property type="entry name" value="CELL DIVISION CYCLE 16,23,27"/>
    <property type="match status" value="1"/>
</dbReference>
<name>A0ABU9EB65_9BACT</name>
<dbReference type="SMART" id="SM00028">
    <property type="entry name" value="TPR"/>
    <property type="match status" value="6"/>
</dbReference>
<dbReference type="RefSeq" id="WP_405286839.1">
    <property type="nucleotide sequence ID" value="NZ_JBBHLI010000005.1"/>
</dbReference>
<dbReference type="Pfam" id="PF14559">
    <property type="entry name" value="TPR_19"/>
    <property type="match status" value="1"/>
</dbReference>
<reference evidence="3 4" key="1">
    <citation type="submission" date="2024-02" db="EMBL/GenBank/DDBJ databases">
        <title>A novel Gemmatimonadota bacterium.</title>
        <authorList>
            <person name="Du Z.-J."/>
            <person name="Ye Y.-Q."/>
        </authorList>
    </citation>
    <scope>NUCLEOTIDE SEQUENCE [LARGE SCALE GENOMIC DNA]</scope>
    <source>
        <strain evidence="3 4">DH-20</strain>
    </source>
</reference>
<feature type="signal peptide" evidence="2">
    <location>
        <begin position="1"/>
        <end position="28"/>
    </location>
</feature>
<keyword evidence="2" id="KW-0732">Signal</keyword>
<evidence type="ECO:0000256" key="1">
    <source>
        <dbReference type="PROSITE-ProRule" id="PRU00339"/>
    </source>
</evidence>
<evidence type="ECO:0000313" key="4">
    <source>
        <dbReference type="Proteomes" id="UP001484239"/>
    </source>
</evidence>
<dbReference type="PROSITE" id="PS50005">
    <property type="entry name" value="TPR"/>
    <property type="match status" value="1"/>
</dbReference>
<comment type="caution">
    <text evidence="3">The sequence shown here is derived from an EMBL/GenBank/DDBJ whole genome shotgun (WGS) entry which is preliminary data.</text>
</comment>
<dbReference type="PANTHER" id="PTHR12558:SF13">
    <property type="entry name" value="CELL DIVISION CYCLE PROTEIN 27 HOMOLOG"/>
    <property type="match status" value="1"/>
</dbReference>
<proteinExistence type="predicted"/>